<dbReference type="AlphaFoldDB" id="A0A7S2Z9D2"/>
<feature type="domain" description="Nuclease associated modular" evidence="2">
    <location>
        <begin position="166"/>
        <end position="182"/>
    </location>
</feature>
<organism evidence="3">
    <name type="scientific">Rhodosorus marinus</name>
    <dbReference type="NCBI Taxonomy" id="101924"/>
    <lineage>
        <taxon>Eukaryota</taxon>
        <taxon>Rhodophyta</taxon>
        <taxon>Stylonematophyceae</taxon>
        <taxon>Stylonematales</taxon>
        <taxon>Stylonemataceae</taxon>
        <taxon>Rhodosorus</taxon>
    </lineage>
</organism>
<feature type="region of interest" description="Disordered" evidence="1">
    <location>
        <begin position="182"/>
        <end position="281"/>
    </location>
</feature>
<feature type="domain" description="Nuclease associated modular" evidence="2">
    <location>
        <begin position="149"/>
        <end position="165"/>
    </location>
</feature>
<feature type="domain" description="Nuclease associated modular" evidence="2">
    <location>
        <begin position="207"/>
        <end position="223"/>
    </location>
</feature>
<reference evidence="3" key="1">
    <citation type="submission" date="2021-01" db="EMBL/GenBank/DDBJ databases">
        <authorList>
            <person name="Corre E."/>
            <person name="Pelletier E."/>
            <person name="Niang G."/>
            <person name="Scheremetjew M."/>
            <person name="Finn R."/>
            <person name="Kale V."/>
            <person name="Holt S."/>
            <person name="Cochrane G."/>
            <person name="Meng A."/>
            <person name="Brown T."/>
            <person name="Cohen L."/>
        </authorList>
    </citation>
    <scope>NUCLEOTIDE SEQUENCE</scope>
    <source>
        <strain evidence="3">CCMP 769</strain>
    </source>
</reference>
<feature type="compositionally biased region" description="Low complexity" evidence="1">
    <location>
        <begin position="98"/>
        <end position="107"/>
    </location>
</feature>
<protein>
    <recommendedName>
        <fullName evidence="2">Nuclease associated modular domain-containing protein</fullName>
    </recommendedName>
</protein>
<evidence type="ECO:0000313" key="3">
    <source>
        <dbReference type="EMBL" id="CAE0032900.1"/>
    </source>
</evidence>
<feature type="compositionally biased region" description="Basic residues" evidence="1">
    <location>
        <begin position="240"/>
        <end position="249"/>
    </location>
</feature>
<feature type="compositionally biased region" description="Basic and acidic residues" evidence="1">
    <location>
        <begin position="120"/>
        <end position="129"/>
    </location>
</feature>
<feature type="compositionally biased region" description="Basic and acidic residues" evidence="1">
    <location>
        <begin position="315"/>
        <end position="329"/>
    </location>
</feature>
<dbReference type="InterPro" id="IPR003611">
    <property type="entry name" value="NUMOD3"/>
</dbReference>
<gene>
    <name evidence="3" type="ORF">RMAR00112_LOCUS840</name>
    <name evidence="4" type="ORF">RMAR00112_LOCUS847</name>
</gene>
<dbReference type="SUPFAM" id="SSF64496">
    <property type="entry name" value="DNA-binding domain of intron-encoded endonucleases"/>
    <property type="match status" value="2"/>
</dbReference>
<evidence type="ECO:0000256" key="1">
    <source>
        <dbReference type="SAM" id="MobiDB-lite"/>
    </source>
</evidence>
<proteinExistence type="predicted"/>
<sequence length="377" mass="41164">MSMMAAFVSAIIPCRRRSVGIFGSPWVCTDQADLFRVSYVGSRSRLGFPNKCSVPDSSPDVSEPADETSGDDSDEEEAVEGSEVSEASGPSQQADARTSTSKLSSSSRAQMSKKMKGRKLSPETKEKIRLAALSTWEKRRAEGQNNPRRTREVSEETRERISESLRGRRLSPEVRAKISAALKGRKFSQEHRQALSESFTGEKNPMFGRKRSERTKKLISQKAKERASARNAEQTTEKPTKKKRGKRGSRNGAQAADDESTSSSTGLEEGADSSGVSVDGLYAEEEYDEMLEEVLKNVELPLSVTKGIKQGKANLDDERKEKEELEASRCPDCSGTGSRDCSNCVGRHGVSSTSCPQCRGVGIMFCETCGGSGERDS</sequence>
<dbReference type="SMART" id="SM00496">
    <property type="entry name" value="IENR2"/>
    <property type="match status" value="5"/>
</dbReference>
<feature type="compositionally biased region" description="Basic residues" evidence="1">
    <location>
        <begin position="208"/>
        <end position="219"/>
    </location>
</feature>
<evidence type="ECO:0000313" key="4">
    <source>
        <dbReference type="EMBL" id="CAE0032907.1"/>
    </source>
</evidence>
<dbReference type="EMBL" id="HBHW01001053">
    <property type="protein sequence ID" value="CAE0032900.1"/>
    <property type="molecule type" value="Transcribed_RNA"/>
</dbReference>
<feature type="compositionally biased region" description="Low complexity" evidence="1">
    <location>
        <begin position="53"/>
        <end position="62"/>
    </location>
</feature>
<evidence type="ECO:0000259" key="2">
    <source>
        <dbReference type="SMART" id="SM00496"/>
    </source>
</evidence>
<feature type="compositionally biased region" description="Acidic residues" evidence="1">
    <location>
        <begin position="63"/>
        <end position="80"/>
    </location>
</feature>
<accession>A0A7S2Z9D2</accession>
<dbReference type="Pfam" id="PF07460">
    <property type="entry name" value="NUMOD3"/>
    <property type="match status" value="1"/>
</dbReference>
<name>A0A7S2Z9D2_9RHOD</name>
<feature type="region of interest" description="Disordered" evidence="1">
    <location>
        <begin position="48"/>
        <end position="169"/>
    </location>
</feature>
<feature type="domain" description="Nuclease associated modular" evidence="2">
    <location>
        <begin position="183"/>
        <end position="199"/>
    </location>
</feature>
<dbReference type="EMBL" id="HBHW01001060">
    <property type="protein sequence ID" value="CAE0032907.1"/>
    <property type="molecule type" value="Transcribed_RNA"/>
</dbReference>
<dbReference type="GO" id="GO:0003677">
    <property type="term" value="F:DNA binding"/>
    <property type="evidence" value="ECO:0007669"/>
    <property type="project" value="InterPro"/>
</dbReference>
<feature type="domain" description="Nuclease associated modular" evidence="2">
    <location>
        <begin position="116"/>
        <end position="132"/>
    </location>
</feature>
<feature type="compositionally biased region" description="Basic and acidic residues" evidence="1">
    <location>
        <begin position="149"/>
        <end position="169"/>
    </location>
</feature>
<feature type="region of interest" description="Disordered" evidence="1">
    <location>
        <begin position="315"/>
        <end position="340"/>
    </location>
</feature>